<sequence>MAMMEFAEKGVKMSRKEIEEIKEKRFRAIVKYSFWRSPFYRRRFKEAGVDIDSIKSVEDITKLPLTLKQDLRDAYPLGMCCVPKEEIVRIQMSGGTTGQPVIIPYTRKDVEQWKEMMMRAFYIANITSKDIIQITPAFGLWNGGFGFHFAADAINAFVIPIGAGNTRNQIRFMKDFGTTVLCATASYPLRIAEVAEEMSIDVRELPLSKMLLGAEPWSDEMRKQIEETFDAIAYDIPGLTEMGGVGTVGFECPMRHGLHMWEDNYIVEVVDPETGEPVADGEEGELVYTSLNREAMPLIRYRSGEVSAVISREKCECGIEHMTIKRIRGRTDDMVIYKGVKFYPSDIESILATYGVKHYKIEVGNGIVVKFEGSEDVARLVERDIKEFLGFRPKLEALPAGSLERFEGKAKRLVRVD</sequence>
<dbReference type="InterPro" id="IPR000873">
    <property type="entry name" value="AMP-dep_synth/lig_dom"/>
</dbReference>
<dbReference type="FunFam" id="3.40.50.12780:FF:000016">
    <property type="entry name" value="Phenylacetate-coenzyme A ligase"/>
    <property type="match status" value="1"/>
</dbReference>
<evidence type="ECO:0000256" key="1">
    <source>
        <dbReference type="ARBA" id="ARBA00005211"/>
    </source>
</evidence>
<evidence type="ECO:0000259" key="5">
    <source>
        <dbReference type="Pfam" id="PF00501"/>
    </source>
</evidence>
<evidence type="ECO:0000313" key="8">
    <source>
        <dbReference type="Proteomes" id="UP000008136"/>
    </source>
</evidence>
<dbReference type="InterPro" id="IPR045851">
    <property type="entry name" value="AMP-bd_C_sf"/>
</dbReference>
<dbReference type="InterPro" id="IPR028154">
    <property type="entry name" value="AMP-dep_Lig_C"/>
</dbReference>
<dbReference type="AlphaFoldDB" id="F2KMR3"/>
<dbReference type="Proteomes" id="UP000008136">
    <property type="component" value="Chromosome"/>
</dbReference>
<dbReference type="STRING" id="693661.Arcve_0044"/>
<evidence type="ECO:0000256" key="3">
    <source>
        <dbReference type="ARBA" id="ARBA00022598"/>
    </source>
</evidence>
<dbReference type="PANTHER" id="PTHR43845:SF1">
    <property type="entry name" value="BLR5969 PROTEIN"/>
    <property type="match status" value="1"/>
</dbReference>
<evidence type="ECO:0000259" key="6">
    <source>
        <dbReference type="Pfam" id="PF14535"/>
    </source>
</evidence>
<comment type="pathway">
    <text evidence="1">Aromatic compound metabolism.</text>
</comment>
<dbReference type="Gene3D" id="3.30.300.30">
    <property type="match status" value="1"/>
</dbReference>
<keyword evidence="3 7" id="KW-0436">Ligase</keyword>
<dbReference type="CDD" id="cd05913">
    <property type="entry name" value="PaaK"/>
    <property type="match status" value="1"/>
</dbReference>
<dbReference type="KEGG" id="ave:Arcve_0044"/>
<dbReference type="Gene3D" id="3.40.50.12780">
    <property type="entry name" value="N-terminal domain of ligase-like"/>
    <property type="match status" value="1"/>
</dbReference>
<accession>F2KMR3</accession>
<dbReference type="GO" id="GO:0010124">
    <property type="term" value="P:phenylacetate catabolic process"/>
    <property type="evidence" value="ECO:0007669"/>
    <property type="project" value="InterPro"/>
</dbReference>
<name>F2KMR3_ARCVS</name>
<dbReference type="InterPro" id="IPR042099">
    <property type="entry name" value="ANL_N_sf"/>
</dbReference>
<dbReference type="EC" id="6.2.1.30" evidence="7"/>
<dbReference type="Pfam" id="PF00501">
    <property type="entry name" value="AMP-binding"/>
    <property type="match status" value="1"/>
</dbReference>
<evidence type="ECO:0000313" key="7">
    <source>
        <dbReference type="EMBL" id="AEA46087.1"/>
    </source>
</evidence>
<dbReference type="Pfam" id="PF14535">
    <property type="entry name" value="AMP-binding_C_2"/>
    <property type="match status" value="1"/>
</dbReference>
<dbReference type="HOGENOM" id="CLU_035301_1_1_2"/>
<dbReference type="PANTHER" id="PTHR43845">
    <property type="entry name" value="BLR5969 PROTEIN"/>
    <property type="match status" value="1"/>
</dbReference>
<dbReference type="InterPro" id="IPR011880">
    <property type="entry name" value="PA_CoA_ligase"/>
</dbReference>
<dbReference type="GO" id="GO:0047475">
    <property type="term" value="F:phenylacetate-CoA ligase activity"/>
    <property type="evidence" value="ECO:0007669"/>
    <property type="project" value="UniProtKB-EC"/>
</dbReference>
<organism evidence="7 8">
    <name type="scientific">Archaeoglobus veneficus (strain DSM 11195 / SNP6)</name>
    <dbReference type="NCBI Taxonomy" id="693661"/>
    <lineage>
        <taxon>Archaea</taxon>
        <taxon>Methanobacteriati</taxon>
        <taxon>Methanobacteriota</taxon>
        <taxon>Archaeoglobi</taxon>
        <taxon>Archaeoglobales</taxon>
        <taxon>Archaeoglobaceae</taxon>
        <taxon>Archaeoglobus</taxon>
    </lineage>
</organism>
<reference evidence="7 8" key="1">
    <citation type="submission" date="2011-03" db="EMBL/GenBank/DDBJ databases">
        <title>The complete genome of Archaeoglobus veneficus SNP6.</title>
        <authorList>
            <consortium name="US DOE Joint Genome Institute (JGI-PGF)"/>
            <person name="Lucas S."/>
            <person name="Copeland A."/>
            <person name="Lapidus A."/>
            <person name="Bruce D."/>
            <person name="Goodwin L."/>
            <person name="Pitluck S."/>
            <person name="Kyrpides N."/>
            <person name="Mavromatis K."/>
            <person name="Pagani I."/>
            <person name="Ivanova N."/>
            <person name="Mikhailova N."/>
            <person name="Lu M."/>
            <person name="Detter J.C."/>
            <person name="Tapia R."/>
            <person name="Han C."/>
            <person name="Land M."/>
            <person name="Hauser L."/>
            <person name="Markowitz V."/>
            <person name="Cheng J.-F."/>
            <person name="Hugenholtz P."/>
            <person name="Woyke T."/>
            <person name="Wu D."/>
            <person name="Spring S."/>
            <person name="Brambilla E."/>
            <person name="Klenk H.-P."/>
            <person name="Eisen J.A."/>
        </authorList>
    </citation>
    <scope>NUCLEOTIDE SEQUENCE [LARGE SCALE GENOMIC DNA]</scope>
    <source>
        <strain>SNP6</strain>
    </source>
</reference>
<feature type="domain" description="AMP-dependent ligase C-terminal" evidence="6">
    <location>
        <begin position="339"/>
        <end position="414"/>
    </location>
</feature>
<keyword evidence="4" id="KW-0547">Nucleotide-binding</keyword>
<evidence type="ECO:0000256" key="4">
    <source>
        <dbReference type="ARBA" id="ARBA00022741"/>
    </source>
</evidence>
<comment type="subunit">
    <text evidence="2">Monomer.</text>
</comment>
<dbReference type="eggNOG" id="arCOG02620">
    <property type="taxonomic scope" value="Archaea"/>
</dbReference>
<feature type="domain" description="AMP-dependent synthetase/ligase" evidence="5">
    <location>
        <begin position="81"/>
        <end position="288"/>
    </location>
</feature>
<keyword evidence="8" id="KW-1185">Reference proteome</keyword>
<gene>
    <name evidence="7" type="ordered locus">Arcve_0044</name>
</gene>
<dbReference type="EMBL" id="CP002588">
    <property type="protein sequence ID" value="AEA46087.1"/>
    <property type="molecule type" value="Genomic_DNA"/>
</dbReference>
<evidence type="ECO:0000256" key="2">
    <source>
        <dbReference type="ARBA" id="ARBA00011245"/>
    </source>
</evidence>
<protein>
    <submittedName>
        <fullName evidence="7">Phenylacetate--CoA ligase</fullName>
        <ecNumber evidence="7">6.2.1.30</ecNumber>
    </submittedName>
</protein>
<dbReference type="SUPFAM" id="SSF56801">
    <property type="entry name" value="Acetyl-CoA synthetase-like"/>
    <property type="match status" value="1"/>
</dbReference>
<proteinExistence type="predicted"/>
<dbReference type="GO" id="GO:0000166">
    <property type="term" value="F:nucleotide binding"/>
    <property type="evidence" value="ECO:0007669"/>
    <property type="project" value="UniProtKB-KW"/>
</dbReference>